<sequence length="450" mass="51184">MAISASNTQASQRAAQQALADKKRKEEEEMRKRAERDRKEKELEARLRLKHFEDEKRERERKEREEKLNEEKERLREKKEAMARDKLLGNVKKSSRSRSPSYPSVNSGSRDELRKKRLPSDDEDDGGSFLTREEKRERRRIADLKFGVGRTKRATFGNGASQKSRNLLPGGGVDMGDTGLGQNSAGSSSQSVKARLAAMPNTLQKLNVNKRDTRTIDEIVRDRERNKEGRVLNGEQAKEFNDWFGKKKDTTGLDRKTAALDISANNSRSGTPTLSNKPAPSSTLSKMPSTASLPSFSKTKDLMKPSPSKTTPTSRGGPSSKPTGFGASKPRPSSAHILPSAGKKHRRSESFSEDEEEYDSPPSKKRYAPHPQGDYRSEIWKLFGKDRSSYVNNTVDSDEDDMEVDAMDLEREELRSAHLARKEDEQALREEKIHEYEKRKKKMEKEKERW</sequence>
<evidence type="ECO:0000313" key="2">
    <source>
        <dbReference type="Proteomes" id="UP000886501"/>
    </source>
</evidence>
<organism evidence="1 2">
    <name type="scientific">Thelephora ganbajun</name>
    <name type="common">Ganba fungus</name>
    <dbReference type="NCBI Taxonomy" id="370292"/>
    <lineage>
        <taxon>Eukaryota</taxon>
        <taxon>Fungi</taxon>
        <taxon>Dikarya</taxon>
        <taxon>Basidiomycota</taxon>
        <taxon>Agaricomycotina</taxon>
        <taxon>Agaricomycetes</taxon>
        <taxon>Thelephorales</taxon>
        <taxon>Thelephoraceae</taxon>
        <taxon>Thelephora</taxon>
    </lineage>
</organism>
<reference evidence="1" key="1">
    <citation type="submission" date="2019-10" db="EMBL/GenBank/DDBJ databases">
        <authorList>
            <consortium name="DOE Joint Genome Institute"/>
            <person name="Kuo A."/>
            <person name="Miyauchi S."/>
            <person name="Kiss E."/>
            <person name="Drula E."/>
            <person name="Kohler A."/>
            <person name="Sanchez-Garcia M."/>
            <person name="Andreopoulos B."/>
            <person name="Barry K.W."/>
            <person name="Bonito G."/>
            <person name="Buee M."/>
            <person name="Carver A."/>
            <person name="Chen C."/>
            <person name="Cichocki N."/>
            <person name="Clum A."/>
            <person name="Culley D."/>
            <person name="Crous P.W."/>
            <person name="Fauchery L."/>
            <person name="Girlanda M."/>
            <person name="Hayes R."/>
            <person name="Keri Z."/>
            <person name="Labutti K."/>
            <person name="Lipzen A."/>
            <person name="Lombard V."/>
            <person name="Magnuson J."/>
            <person name="Maillard F."/>
            <person name="Morin E."/>
            <person name="Murat C."/>
            <person name="Nolan M."/>
            <person name="Ohm R."/>
            <person name="Pangilinan J."/>
            <person name="Pereira M."/>
            <person name="Perotto S."/>
            <person name="Peter M."/>
            <person name="Riley R."/>
            <person name="Sitrit Y."/>
            <person name="Stielow B."/>
            <person name="Szollosi G."/>
            <person name="Zifcakova L."/>
            <person name="Stursova M."/>
            <person name="Spatafora J.W."/>
            <person name="Tedersoo L."/>
            <person name="Vaario L.-M."/>
            <person name="Yamada A."/>
            <person name="Yan M."/>
            <person name="Wang P."/>
            <person name="Xu J."/>
            <person name="Bruns T."/>
            <person name="Baldrian P."/>
            <person name="Vilgalys R."/>
            <person name="Henrissat B."/>
            <person name="Grigoriev I.V."/>
            <person name="Hibbett D."/>
            <person name="Nagy L.G."/>
            <person name="Martin F.M."/>
        </authorList>
    </citation>
    <scope>NUCLEOTIDE SEQUENCE</scope>
    <source>
        <strain evidence="1">P2</strain>
    </source>
</reference>
<accession>A0ACB6ZH93</accession>
<keyword evidence="2" id="KW-1185">Reference proteome</keyword>
<protein>
    <submittedName>
        <fullName evidence="1">SPT2-domain-containing protein</fullName>
    </submittedName>
</protein>
<proteinExistence type="predicted"/>
<reference evidence="1" key="2">
    <citation type="journal article" date="2020" name="Nat. Commun.">
        <title>Large-scale genome sequencing of mycorrhizal fungi provides insights into the early evolution of symbiotic traits.</title>
        <authorList>
            <person name="Miyauchi S."/>
            <person name="Kiss E."/>
            <person name="Kuo A."/>
            <person name="Drula E."/>
            <person name="Kohler A."/>
            <person name="Sanchez-Garcia M."/>
            <person name="Morin E."/>
            <person name="Andreopoulos B."/>
            <person name="Barry K.W."/>
            <person name="Bonito G."/>
            <person name="Buee M."/>
            <person name="Carver A."/>
            <person name="Chen C."/>
            <person name="Cichocki N."/>
            <person name="Clum A."/>
            <person name="Culley D."/>
            <person name="Crous P.W."/>
            <person name="Fauchery L."/>
            <person name="Girlanda M."/>
            <person name="Hayes R.D."/>
            <person name="Keri Z."/>
            <person name="LaButti K."/>
            <person name="Lipzen A."/>
            <person name="Lombard V."/>
            <person name="Magnuson J."/>
            <person name="Maillard F."/>
            <person name="Murat C."/>
            <person name="Nolan M."/>
            <person name="Ohm R.A."/>
            <person name="Pangilinan J."/>
            <person name="Pereira M.F."/>
            <person name="Perotto S."/>
            <person name="Peter M."/>
            <person name="Pfister S."/>
            <person name="Riley R."/>
            <person name="Sitrit Y."/>
            <person name="Stielow J.B."/>
            <person name="Szollosi G."/>
            <person name="Zifcakova L."/>
            <person name="Stursova M."/>
            <person name="Spatafora J.W."/>
            <person name="Tedersoo L."/>
            <person name="Vaario L.M."/>
            <person name="Yamada A."/>
            <person name="Yan M."/>
            <person name="Wang P."/>
            <person name="Xu J."/>
            <person name="Bruns T."/>
            <person name="Baldrian P."/>
            <person name="Vilgalys R."/>
            <person name="Dunand C."/>
            <person name="Henrissat B."/>
            <person name="Grigoriev I.V."/>
            <person name="Hibbett D."/>
            <person name="Nagy L.G."/>
            <person name="Martin F.M."/>
        </authorList>
    </citation>
    <scope>NUCLEOTIDE SEQUENCE</scope>
    <source>
        <strain evidence="1">P2</strain>
    </source>
</reference>
<dbReference type="EMBL" id="MU118005">
    <property type="protein sequence ID" value="KAF9648962.1"/>
    <property type="molecule type" value="Genomic_DNA"/>
</dbReference>
<dbReference type="Proteomes" id="UP000886501">
    <property type="component" value="Unassembled WGS sequence"/>
</dbReference>
<gene>
    <name evidence="1" type="ORF">BDM02DRAFT_3155510</name>
</gene>
<evidence type="ECO:0000313" key="1">
    <source>
        <dbReference type="EMBL" id="KAF9648962.1"/>
    </source>
</evidence>
<comment type="caution">
    <text evidence="1">The sequence shown here is derived from an EMBL/GenBank/DDBJ whole genome shotgun (WGS) entry which is preliminary data.</text>
</comment>
<name>A0ACB6ZH93_THEGA</name>